<keyword evidence="2" id="KW-0813">Transport</keyword>
<evidence type="ECO:0000256" key="1">
    <source>
        <dbReference type="ARBA" id="ARBA00004571"/>
    </source>
</evidence>
<keyword evidence="7" id="KW-0732">Signal</keyword>
<keyword evidence="8" id="KW-0675">Receptor</keyword>
<feature type="chain" id="PRO_5027121162" evidence="7">
    <location>
        <begin position="22"/>
        <end position="639"/>
    </location>
</feature>
<proteinExistence type="predicted"/>
<dbReference type="InterPro" id="IPR039426">
    <property type="entry name" value="TonB-dep_rcpt-like"/>
</dbReference>
<evidence type="ECO:0000256" key="2">
    <source>
        <dbReference type="ARBA" id="ARBA00022448"/>
    </source>
</evidence>
<dbReference type="GO" id="GO:0009279">
    <property type="term" value="C:cell outer membrane"/>
    <property type="evidence" value="ECO:0007669"/>
    <property type="project" value="UniProtKB-SubCell"/>
</dbReference>
<dbReference type="GO" id="GO:0015344">
    <property type="term" value="F:siderophore uptake transmembrane transporter activity"/>
    <property type="evidence" value="ECO:0007669"/>
    <property type="project" value="TreeGrafter"/>
</dbReference>
<keyword evidence="9" id="KW-1185">Reference proteome</keyword>
<dbReference type="RefSeq" id="WP_163763741.1">
    <property type="nucleotide sequence ID" value="NZ_JAAGYR010000002.1"/>
</dbReference>
<comment type="caution">
    <text evidence="8">The sequence shown here is derived from an EMBL/GenBank/DDBJ whole genome shotgun (WGS) entry which is preliminary data.</text>
</comment>
<organism evidence="8 9">
    <name type="scientific">Pelistega ratti</name>
    <dbReference type="NCBI Taxonomy" id="2652177"/>
    <lineage>
        <taxon>Bacteria</taxon>
        <taxon>Pseudomonadati</taxon>
        <taxon>Pseudomonadota</taxon>
        <taxon>Betaproteobacteria</taxon>
        <taxon>Burkholderiales</taxon>
        <taxon>Alcaligenaceae</taxon>
        <taxon>Pelistega</taxon>
    </lineage>
</organism>
<evidence type="ECO:0000256" key="5">
    <source>
        <dbReference type="ARBA" id="ARBA00023136"/>
    </source>
</evidence>
<comment type="subcellular location">
    <subcellularLocation>
        <location evidence="1">Cell outer membrane</location>
        <topology evidence="1">Multi-pass membrane protein</topology>
    </subcellularLocation>
</comment>
<keyword evidence="4" id="KW-0812">Transmembrane</keyword>
<evidence type="ECO:0000256" key="3">
    <source>
        <dbReference type="ARBA" id="ARBA00022452"/>
    </source>
</evidence>
<dbReference type="EMBL" id="JAAGYR010000002">
    <property type="protein sequence ID" value="NEN74955.1"/>
    <property type="molecule type" value="Genomic_DNA"/>
</dbReference>
<dbReference type="InterPro" id="IPR010917">
    <property type="entry name" value="TonB_rcpt_CS"/>
</dbReference>
<dbReference type="SUPFAM" id="SSF56935">
    <property type="entry name" value="Porins"/>
    <property type="match status" value="1"/>
</dbReference>
<gene>
    <name evidence="8" type="ORF">F9B74_01240</name>
</gene>
<dbReference type="Gene3D" id="2.40.170.20">
    <property type="entry name" value="TonB-dependent receptor, beta-barrel domain"/>
    <property type="match status" value="1"/>
</dbReference>
<keyword evidence="5" id="KW-0472">Membrane</keyword>
<evidence type="ECO:0000256" key="6">
    <source>
        <dbReference type="ARBA" id="ARBA00023237"/>
    </source>
</evidence>
<accession>A0A6L9Y454</accession>
<evidence type="ECO:0000313" key="9">
    <source>
        <dbReference type="Proteomes" id="UP000477651"/>
    </source>
</evidence>
<keyword evidence="6" id="KW-0998">Cell outer membrane</keyword>
<keyword evidence="3" id="KW-1134">Transmembrane beta strand</keyword>
<dbReference type="Proteomes" id="UP000477651">
    <property type="component" value="Unassembled WGS sequence"/>
</dbReference>
<dbReference type="PANTHER" id="PTHR30069">
    <property type="entry name" value="TONB-DEPENDENT OUTER MEMBRANE RECEPTOR"/>
    <property type="match status" value="1"/>
</dbReference>
<dbReference type="AlphaFoldDB" id="A0A6L9Y454"/>
<evidence type="ECO:0000256" key="7">
    <source>
        <dbReference type="SAM" id="SignalP"/>
    </source>
</evidence>
<reference evidence="8 9" key="1">
    <citation type="submission" date="2020-02" db="EMBL/GenBank/DDBJ databases">
        <title>Pelistega sp. NLN82 were isolated from wild rodents of the Hainan Island.</title>
        <authorList>
            <person name="Niu N."/>
            <person name="Zhou J."/>
        </authorList>
    </citation>
    <scope>NUCLEOTIDE SEQUENCE [LARGE SCALE GENOMIC DNA]</scope>
    <source>
        <strain evidence="8 9">NLN82</strain>
    </source>
</reference>
<feature type="signal peptide" evidence="7">
    <location>
        <begin position="1"/>
        <end position="21"/>
    </location>
</feature>
<name>A0A6L9Y454_9BURK</name>
<protein>
    <submittedName>
        <fullName evidence="8">TonB-dependent receptor</fullName>
    </submittedName>
</protein>
<dbReference type="PROSITE" id="PS01156">
    <property type="entry name" value="TONB_DEPENDENT_REC_2"/>
    <property type="match status" value="1"/>
</dbReference>
<dbReference type="GO" id="GO:0044718">
    <property type="term" value="P:siderophore transmembrane transport"/>
    <property type="evidence" value="ECO:0007669"/>
    <property type="project" value="TreeGrafter"/>
</dbReference>
<dbReference type="InterPro" id="IPR036942">
    <property type="entry name" value="Beta-barrel_TonB_sf"/>
</dbReference>
<sequence length="639" mass="73514">MNLKLSICTFLSSFITITTFAQELANPDTIEPIKFFSPPKPITPNIALGYFPENQFDRTDRRDYYFVTENIDKAFRPLKINSGFYGKNFYNAISAQARGANFYGIANLNHTKANGYKDGAGHDVDWGYKRFNQSVILGFVPSEYQEYKLTYLHDNIDDDKQPEFVMDPIKTERHIAKLNARWGKADLSNTLQAETSFIKMQRHADNYTLRENRAQNIYLDLERKMFNFSLKHDYDIGQFHNTAAISYQHDYFNGERYLHTPRRDILNGYRFGDVHINRYRLSNTLSYRFNEQHKLGLGLTYEFNEAEVRKNTTRLANPMNPRLAFANPQQIWQAHYGYTFDGKVRQETFSGELQYDYTPSEYQKYSLTLAHIERVGNHLERFNSIAAIIHNTINGQLMNQRPVAAIVGNPLLKPEQHNFIKLSIDTKNDAYNDYMNSLTGQGWHIGGDLIFDKVKDLIIFDRARNQRGVSTQGGGIIARNVDARLFTAQAYAHYNFNAHWAAGLKARYNYGQNETDGRALYQMRPFELMAQADYKDYFSLGSYNVGITARYVAKQHRGDFDKTKGLGIDNHEAAKSFVVADIYAGINIHDKYGVRLGINNIFDKRYAEFISGDHVVALSPTAVVNAPGRTYWLSLHAAF</sequence>
<dbReference type="PANTHER" id="PTHR30069:SF49">
    <property type="entry name" value="OUTER MEMBRANE PROTEIN C"/>
    <property type="match status" value="1"/>
</dbReference>
<evidence type="ECO:0000256" key="4">
    <source>
        <dbReference type="ARBA" id="ARBA00022692"/>
    </source>
</evidence>
<evidence type="ECO:0000313" key="8">
    <source>
        <dbReference type="EMBL" id="NEN74955.1"/>
    </source>
</evidence>